<protein>
    <submittedName>
        <fullName evidence="1">Uncharacterized protein</fullName>
    </submittedName>
</protein>
<gene>
    <name evidence="1" type="ORF">C5167_051120</name>
</gene>
<reference evidence="1 2" key="1">
    <citation type="journal article" date="2018" name="Science">
        <title>The opium poppy genome and morphinan production.</title>
        <authorList>
            <person name="Guo L."/>
            <person name="Winzer T."/>
            <person name="Yang X."/>
            <person name="Li Y."/>
            <person name="Ning Z."/>
            <person name="He Z."/>
            <person name="Teodor R."/>
            <person name="Lu Y."/>
            <person name="Bowser T.A."/>
            <person name="Graham I.A."/>
            <person name="Ye K."/>
        </authorList>
    </citation>
    <scope>NUCLEOTIDE SEQUENCE [LARGE SCALE GENOMIC DNA]</scope>
    <source>
        <strain evidence="2">cv. HN1</strain>
        <tissue evidence="1">Leaves</tissue>
    </source>
</reference>
<sequence length="85" mass="9699">MIFSATWDERNSVWVKDSLMQKASKIVCGNGLGYIDNDKIVDITYFSCFYREIPGINILDKKVKQGDTSFKRASVVFAIWAAQKK</sequence>
<keyword evidence="2" id="KW-1185">Reference proteome</keyword>
<dbReference type="Proteomes" id="UP000316621">
    <property type="component" value="Chromosome 8"/>
</dbReference>
<evidence type="ECO:0000313" key="2">
    <source>
        <dbReference type="Proteomes" id="UP000316621"/>
    </source>
</evidence>
<evidence type="ECO:0000313" key="1">
    <source>
        <dbReference type="EMBL" id="RZC75639.1"/>
    </source>
</evidence>
<dbReference type="EMBL" id="CM010722">
    <property type="protein sequence ID" value="RZC75639.1"/>
    <property type="molecule type" value="Genomic_DNA"/>
</dbReference>
<name>A0A4Y7KUM3_PAPSO</name>
<proteinExistence type="predicted"/>
<dbReference type="AlphaFoldDB" id="A0A4Y7KUM3"/>
<organism evidence="1 2">
    <name type="scientific">Papaver somniferum</name>
    <name type="common">Opium poppy</name>
    <dbReference type="NCBI Taxonomy" id="3469"/>
    <lineage>
        <taxon>Eukaryota</taxon>
        <taxon>Viridiplantae</taxon>
        <taxon>Streptophyta</taxon>
        <taxon>Embryophyta</taxon>
        <taxon>Tracheophyta</taxon>
        <taxon>Spermatophyta</taxon>
        <taxon>Magnoliopsida</taxon>
        <taxon>Ranunculales</taxon>
        <taxon>Papaveraceae</taxon>
        <taxon>Papaveroideae</taxon>
        <taxon>Papaver</taxon>
    </lineage>
</organism>
<accession>A0A4Y7KUM3</accession>
<dbReference type="Gramene" id="RZC75639">
    <property type="protein sequence ID" value="RZC75639"/>
    <property type="gene ID" value="C5167_051120"/>
</dbReference>